<accession>A0AAN9I9P6</accession>
<dbReference type="Pfam" id="PF05056">
    <property type="entry name" value="DUF674"/>
    <property type="match status" value="1"/>
</dbReference>
<dbReference type="Proteomes" id="UP001372338">
    <property type="component" value="Unassembled WGS sequence"/>
</dbReference>
<keyword evidence="2" id="KW-1185">Reference proteome</keyword>
<dbReference type="PANTHER" id="PTHR33103">
    <property type="entry name" value="OS01G0153900 PROTEIN"/>
    <property type="match status" value="1"/>
</dbReference>
<dbReference type="PANTHER" id="PTHR33103:SF19">
    <property type="entry name" value="OS09G0544700 PROTEIN"/>
    <property type="match status" value="1"/>
</dbReference>
<gene>
    <name evidence="1" type="ORF">RIF29_22983</name>
</gene>
<comment type="caution">
    <text evidence="1">The sequence shown here is derived from an EMBL/GenBank/DDBJ whole genome shotgun (WGS) entry which is preliminary data.</text>
</comment>
<protein>
    <recommendedName>
        <fullName evidence="3">DUF674 domain-containing protein</fullName>
    </recommendedName>
</protein>
<evidence type="ECO:0000313" key="2">
    <source>
        <dbReference type="Proteomes" id="UP001372338"/>
    </source>
</evidence>
<evidence type="ECO:0008006" key="3">
    <source>
        <dbReference type="Google" id="ProtNLM"/>
    </source>
</evidence>
<reference evidence="1 2" key="1">
    <citation type="submission" date="2024-01" db="EMBL/GenBank/DDBJ databases">
        <title>The genomes of 5 underutilized Papilionoideae crops provide insights into root nodulation and disease resistanc.</title>
        <authorList>
            <person name="Yuan L."/>
        </authorList>
    </citation>
    <scope>NUCLEOTIDE SEQUENCE [LARGE SCALE GENOMIC DNA]</scope>
    <source>
        <strain evidence="1">ZHUSHIDOU_FW_LH</strain>
        <tissue evidence="1">Leaf</tissue>
    </source>
</reference>
<dbReference type="AlphaFoldDB" id="A0AAN9I9P6"/>
<organism evidence="1 2">
    <name type="scientific">Crotalaria pallida</name>
    <name type="common">Smooth rattlebox</name>
    <name type="synonym">Crotalaria striata</name>
    <dbReference type="NCBI Taxonomy" id="3830"/>
    <lineage>
        <taxon>Eukaryota</taxon>
        <taxon>Viridiplantae</taxon>
        <taxon>Streptophyta</taxon>
        <taxon>Embryophyta</taxon>
        <taxon>Tracheophyta</taxon>
        <taxon>Spermatophyta</taxon>
        <taxon>Magnoliopsida</taxon>
        <taxon>eudicotyledons</taxon>
        <taxon>Gunneridae</taxon>
        <taxon>Pentapetalae</taxon>
        <taxon>rosids</taxon>
        <taxon>fabids</taxon>
        <taxon>Fabales</taxon>
        <taxon>Fabaceae</taxon>
        <taxon>Papilionoideae</taxon>
        <taxon>50 kb inversion clade</taxon>
        <taxon>genistoids sensu lato</taxon>
        <taxon>core genistoids</taxon>
        <taxon>Crotalarieae</taxon>
        <taxon>Crotalaria</taxon>
    </lineage>
</organism>
<sequence length="243" mass="26938">MAFSSTKVTLKLLIDTKSDKVLFAEASKEVIDFLFNLLRLPIGTVVRLLTKENMVGSLGNLYESVENLSDSYMQPNQDKDVLLKPRALISSTEISGLLPAPNDGDDNKDNVVEAKFYMCPNRCQYNVTSDNKTLCPHCRCNMYSEVRYVGKKVAGDEVCSTSRGFVKEVVTYMVMDDLVIQPMSTISSITILNKFNIKEVGALQEKVVELGMPEGINLLKASLQSKSVLTTVFLKNVGTMSLK</sequence>
<proteinExistence type="predicted"/>
<name>A0AAN9I9P6_CROPI</name>
<evidence type="ECO:0000313" key="1">
    <source>
        <dbReference type="EMBL" id="KAK7270084.1"/>
    </source>
</evidence>
<dbReference type="EMBL" id="JAYWIO010000004">
    <property type="protein sequence ID" value="KAK7270084.1"/>
    <property type="molecule type" value="Genomic_DNA"/>
</dbReference>
<dbReference type="InterPro" id="IPR007750">
    <property type="entry name" value="DUF674"/>
</dbReference>